<name>I5C391_9BACT</name>
<keyword evidence="2 3" id="KW-0520">NAD</keyword>
<comment type="caution">
    <text evidence="6">The sequence shown here is derived from an EMBL/GenBank/DDBJ whole genome shotgun (WGS) entry which is preliminary data.</text>
</comment>
<evidence type="ECO:0000313" key="7">
    <source>
        <dbReference type="Proteomes" id="UP000005551"/>
    </source>
</evidence>
<feature type="binding site" evidence="3">
    <location>
        <begin position="87"/>
        <end position="90"/>
    </location>
    <ligand>
        <name>NAD(+)</name>
        <dbReference type="ChEBI" id="CHEBI:57540"/>
    </ligand>
</feature>
<comment type="caution">
    <text evidence="3 4">Lacks conserved residue(s) required for the propagation of feature annotation.</text>
</comment>
<evidence type="ECO:0000259" key="5">
    <source>
        <dbReference type="PROSITE" id="PS50305"/>
    </source>
</evidence>
<feature type="binding site" evidence="3">
    <location>
        <position position="54"/>
    </location>
    <ligand>
        <name>substrate</name>
    </ligand>
</feature>
<dbReference type="GO" id="GO:0005737">
    <property type="term" value="C:cytoplasm"/>
    <property type="evidence" value="ECO:0007669"/>
    <property type="project" value="UniProtKB-SubCell"/>
</dbReference>
<dbReference type="OrthoDB" id="9800582at2"/>
<protein>
    <recommendedName>
        <fullName evidence="3">NAD-dependent protein deacylase</fullName>
        <ecNumber evidence="3">2.3.1.286</ecNumber>
    </recommendedName>
    <alternativeName>
        <fullName evidence="3">Regulatory protein SIR2 homolog</fullName>
    </alternativeName>
</protein>
<comment type="subcellular location">
    <subcellularLocation>
        <location evidence="3">Cytoplasm</location>
    </subcellularLocation>
</comment>
<dbReference type="GO" id="GO:0036055">
    <property type="term" value="F:protein-succinyllysine desuccinylase activity"/>
    <property type="evidence" value="ECO:0007669"/>
    <property type="project" value="UniProtKB-UniRule"/>
</dbReference>
<dbReference type="Pfam" id="PF02146">
    <property type="entry name" value="SIR2"/>
    <property type="match status" value="1"/>
</dbReference>
<dbReference type="GO" id="GO:0036054">
    <property type="term" value="F:protein-malonyllysine demalonylase activity"/>
    <property type="evidence" value="ECO:0007669"/>
    <property type="project" value="InterPro"/>
</dbReference>
<dbReference type="SUPFAM" id="SSF52467">
    <property type="entry name" value="DHS-like NAD/FAD-binding domain"/>
    <property type="match status" value="1"/>
</dbReference>
<keyword evidence="7" id="KW-1185">Reference proteome</keyword>
<organism evidence="6 7">
    <name type="scientific">Nitritalea halalkaliphila LW7</name>
    <dbReference type="NCBI Taxonomy" id="1189621"/>
    <lineage>
        <taxon>Bacteria</taxon>
        <taxon>Pseudomonadati</taxon>
        <taxon>Bacteroidota</taxon>
        <taxon>Cytophagia</taxon>
        <taxon>Cytophagales</taxon>
        <taxon>Cyclobacteriaceae</taxon>
        <taxon>Nitritalea</taxon>
    </lineage>
</organism>
<keyword evidence="3" id="KW-0963">Cytoplasm</keyword>
<dbReference type="InterPro" id="IPR050134">
    <property type="entry name" value="NAD-dep_sirtuin_deacylases"/>
</dbReference>
<dbReference type="EMBL" id="AJYA01000022">
    <property type="protein sequence ID" value="EIM76293.1"/>
    <property type="molecule type" value="Genomic_DNA"/>
</dbReference>
<sequence>MKKKLVVFTGAGISAESGLKTFRDSDGLWEGHDVMQVATPEGWAANPELVLTFYNQRRQQAQEVLPNVAHQLLVELEADFDVHIITQNVDDLHERAGSSHVLHLHGELDKVQSTLNPDYIVSMKGAPISLGDCCPQGGQLRPYVVWFGEPVPAYADALAITREADIFLVIGTSLQVYPAAGLLYETPSGIPVFIVDRQIPDVRLPKNCIPLEGSACAMAPILKTQLLKLR</sequence>
<feature type="binding site" evidence="3">
    <location>
        <position position="211"/>
    </location>
    <ligand>
        <name>NAD(+)</name>
        <dbReference type="ChEBI" id="CHEBI:57540"/>
    </ligand>
</feature>
<keyword evidence="1" id="KW-0808">Transferase</keyword>
<dbReference type="AlphaFoldDB" id="I5C391"/>
<gene>
    <name evidence="3" type="primary">cobB</name>
    <name evidence="6" type="ORF">A3SI_10794</name>
</gene>
<reference evidence="6 7" key="1">
    <citation type="submission" date="2012-05" db="EMBL/GenBank/DDBJ databases">
        <title>Genome sequence of Nitritalea halalkaliphila LW7.</title>
        <authorList>
            <person name="Jangir P.K."/>
            <person name="Singh A."/>
            <person name="Shivaji S."/>
            <person name="Sharma R."/>
        </authorList>
    </citation>
    <scope>NUCLEOTIDE SEQUENCE [LARGE SCALE GENOMIC DNA]</scope>
    <source>
        <strain evidence="6 7">LW7</strain>
    </source>
</reference>
<dbReference type="InterPro" id="IPR026590">
    <property type="entry name" value="Ssirtuin_cat_dom"/>
</dbReference>
<comment type="function">
    <text evidence="3">NAD-dependent lysine deacetylase and desuccinylase that specifically removes acetyl and succinyl groups on target proteins. Modulates the activities of several proteins which are inactive in their acylated form.</text>
</comment>
<dbReference type="PANTHER" id="PTHR11085:SF4">
    <property type="entry name" value="NAD-DEPENDENT PROTEIN DEACYLASE"/>
    <property type="match status" value="1"/>
</dbReference>
<evidence type="ECO:0000256" key="3">
    <source>
        <dbReference type="HAMAP-Rule" id="MF_01121"/>
    </source>
</evidence>
<feature type="binding site" evidence="3">
    <location>
        <position position="57"/>
    </location>
    <ligand>
        <name>substrate</name>
    </ligand>
</feature>
<dbReference type="InterPro" id="IPR026591">
    <property type="entry name" value="Sirtuin_cat_small_dom_sf"/>
</dbReference>
<comment type="similarity">
    <text evidence="3">Belongs to the sirtuin family. Class III subfamily.</text>
</comment>
<dbReference type="Gene3D" id="3.40.50.1220">
    <property type="entry name" value="TPP-binding domain"/>
    <property type="match status" value="1"/>
</dbReference>
<dbReference type="HAMAP" id="MF_01121">
    <property type="entry name" value="Sirtuin_ClassIII"/>
    <property type="match status" value="1"/>
</dbReference>
<dbReference type="InterPro" id="IPR003000">
    <property type="entry name" value="Sirtuin"/>
</dbReference>
<dbReference type="InterPro" id="IPR029035">
    <property type="entry name" value="DHS-like_NAD/FAD-binding_dom"/>
</dbReference>
<dbReference type="RefSeq" id="WP_009055155.1">
    <property type="nucleotide sequence ID" value="NZ_AJYA01000022.1"/>
</dbReference>
<dbReference type="PATRIC" id="fig|1189621.3.peg.2249"/>
<comment type="catalytic activity">
    <reaction evidence="3">
        <text>N(6)-succinyl-L-lysyl-[protein] + NAD(+) + H2O = 2''-O-succinyl-ADP-D-ribose + nicotinamide + L-lysyl-[protein]</text>
        <dbReference type="Rhea" id="RHEA:47668"/>
        <dbReference type="Rhea" id="RHEA-COMP:9752"/>
        <dbReference type="Rhea" id="RHEA-COMP:11877"/>
        <dbReference type="ChEBI" id="CHEBI:15377"/>
        <dbReference type="ChEBI" id="CHEBI:17154"/>
        <dbReference type="ChEBI" id="CHEBI:29969"/>
        <dbReference type="ChEBI" id="CHEBI:57540"/>
        <dbReference type="ChEBI" id="CHEBI:87830"/>
        <dbReference type="ChEBI" id="CHEBI:87832"/>
    </reaction>
</comment>
<dbReference type="InterPro" id="IPR027546">
    <property type="entry name" value="Sirtuin_class_III"/>
</dbReference>
<dbReference type="PROSITE" id="PS50305">
    <property type="entry name" value="SIRTUIN"/>
    <property type="match status" value="1"/>
</dbReference>
<dbReference type="Gene3D" id="3.30.1600.10">
    <property type="entry name" value="SIR2/SIRT2 'Small Domain"/>
    <property type="match status" value="1"/>
</dbReference>
<dbReference type="PANTHER" id="PTHR11085">
    <property type="entry name" value="NAD-DEPENDENT PROTEIN DEACYLASE SIRTUIN-5, MITOCHONDRIAL-RELATED"/>
    <property type="match status" value="1"/>
</dbReference>
<feature type="active site" description="Proton acceptor" evidence="3">
    <location>
        <position position="105"/>
    </location>
</feature>
<dbReference type="GO" id="GO:0070403">
    <property type="term" value="F:NAD+ binding"/>
    <property type="evidence" value="ECO:0007669"/>
    <property type="project" value="UniProtKB-UniRule"/>
</dbReference>
<evidence type="ECO:0000313" key="6">
    <source>
        <dbReference type="EMBL" id="EIM76293.1"/>
    </source>
</evidence>
<comment type="domain">
    <text evidence="3">2 residues (Tyr-54 and Arg-57) present in a large hydrophobic pocket are probably involved in substrate specificity. They are important for desuccinylation activity, but dispensable for deacetylation activity.</text>
</comment>
<proteinExistence type="inferred from homology"/>
<evidence type="ECO:0000256" key="2">
    <source>
        <dbReference type="ARBA" id="ARBA00023027"/>
    </source>
</evidence>
<accession>I5C391</accession>
<dbReference type="GO" id="GO:0017136">
    <property type="term" value="F:histone deacetylase activity, NAD-dependent"/>
    <property type="evidence" value="ECO:0007669"/>
    <property type="project" value="TreeGrafter"/>
</dbReference>
<feature type="binding site" evidence="3">
    <location>
        <begin position="10"/>
        <end position="29"/>
    </location>
    <ligand>
        <name>NAD(+)</name>
        <dbReference type="ChEBI" id="CHEBI:57540"/>
    </ligand>
</feature>
<comment type="catalytic activity">
    <reaction evidence="3">
        <text>N(6)-acetyl-L-lysyl-[protein] + NAD(+) + H2O = 2''-O-acetyl-ADP-D-ribose + nicotinamide + L-lysyl-[protein]</text>
        <dbReference type="Rhea" id="RHEA:43636"/>
        <dbReference type="Rhea" id="RHEA-COMP:9752"/>
        <dbReference type="Rhea" id="RHEA-COMP:10731"/>
        <dbReference type="ChEBI" id="CHEBI:15377"/>
        <dbReference type="ChEBI" id="CHEBI:17154"/>
        <dbReference type="ChEBI" id="CHEBI:29969"/>
        <dbReference type="ChEBI" id="CHEBI:57540"/>
        <dbReference type="ChEBI" id="CHEBI:61930"/>
        <dbReference type="ChEBI" id="CHEBI:83767"/>
        <dbReference type="EC" id="2.3.1.286"/>
    </reaction>
</comment>
<dbReference type="Proteomes" id="UP000005551">
    <property type="component" value="Unassembled WGS sequence"/>
</dbReference>
<dbReference type="STRING" id="1189621.A3SI_10794"/>
<evidence type="ECO:0000256" key="1">
    <source>
        <dbReference type="ARBA" id="ARBA00022679"/>
    </source>
</evidence>
<dbReference type="EC" id="2.3.1.286" evidence="3"/>
<feature type="binding site" evidence="3">
    <location>
        <begin position="171"/>
        <end position="173"/>
    </location>
    <ligand>
        <name>NAD(+)</name>
        <dbReference type="ChEBI" id="CHEBI:57540"/>
    </ligand>
</feature>
<evidence type="ECO:0000256" key="4">
    <source>
        <dbReference type="PROSITE-ProRule" id="PRU00236"/>
    </source>
</evidence>
<feature type="domain" description="Deacetylase sirtuin-type" evidence="5">
    <location>
        <begin position="1"/>
        <end position="230"/>
    </location>
</feature>